<sequence>MACEDRIPVTNYGARNAMKSHYLIKEDSCHRSSRVGVSKWHKMCILGKPIKLE</sequence>
<organism evidence="1">
    <name type="scientific">Arundo donax</name>
    <name type="common">Giant reed</name>
    <name type="synonym">Donax arundinaceus</name>
    <dbReference type="NCBI Taxonomy" id="35708"/>
    <lineage>
        <taxon>Eukaryota</taxon>
        <taxon>Viridiplantae</taxon>
        <taxon>Streptophyta</taxon>
        <taxon>Embryophyta</taxon>
        <taxon>Tracheophyta</taxon>
        <taxon>Spermatophyta</taxon>
        <taxon>Magnoliopsida</taxon>
        <taxon>Liliopsida</taxon>
        <taxon>Poales</taxon>
        <taxon>Poaceae</taxon>
        <taxon>PACMAD clade</taxon>
        <taxon>Arundinoideae</taxon>
        <taxon>Arundineae</taxon>
        <taxon>Arundo</taxon>
    </lineage>
</organism>
<dbReference type="EMBL" id="GBRH01252117">
    <property type="protein sequence ID" value="JAD45778.1"/>
    <property type="molecule type" value="Transcribed_RNA"/>
</dbReference>
<reference evidence="1" key="1">
    <citation type="submission" date="2014-09" db="EMBL/GenBank/DDBJ databases">
        <authorList>
            <person name="Magalhaes I.L.F."/>
            <person name="Oliveira U."/>
            <person name="Santos F.R."/>
            <person name="Vidigal T.H.D.A."/>
            <person name="Brescovit A.D."/>
            <person name="Santos A.J."/>
        </authorList>
    </citation>
    <scope>NUCLEOTIDE SEQUENCE</scope>
    <source>
        <tissue evidence="1">Shoot tissue taken approximately 20 cm above the soil surface</tissue>
    </source>
</reference>
<proteinExistence type="predicted"/>
<reference evidence="1" key="2">
    <citation type="journal article" date="2015" name="Data Brief">
        <title>Shoot transcriptome of the giant reed, Arundo donax.</title>
        <authorList>
            <person name="Barrero R.A."/>
            <person name="Guerrero F.D."/>
            <person name="Moolhuijzen P."/>
            <person name="Goolsby J.A."/>
            <person name="Tidwell J."/>
            <person name="Bellgard S.E."/>
            <person name="Bellgard M.I."/>
        </authorList>
    </citation>
    <scope>NUCLEOTIDE SEQUENCE</scope>
    <source>
        <tissue evidence="1">Shoot tissue taken approximately 20 cm above the soil surface</tissue>
    </source>
</reference>
<name>A0A0A9A770_ARUDO</name>
<protein>
    <submittedName>
        <fullName evidence="1">Uncharacterized protein</fullName>
    </submittedName>
</protein>
<accession>A0A0A9A770</accession>
<dbReference type="AlphaFoldDB" id="A0A0A9A770"/>
<evidence type="ECO:0000313" key="1">
    <source>
        <dbReference type="EMBL" id="JAD45778.1"/>
    </source>
</evidence>